<reference evidence="4" key="1">
    <citation type="submission" date="2022-11" db="UniProtKB">
        <authorList>
            <consortium name="WormBaseParasite"/>
        </authorList>
    </citation>
    <scope>IDENTIFICATION</scope>
</reference>
<dbReference type="InterPro" id="IPR024079">
    <property type="entry name" value="MetalloPept_cat_dom_sf"/>
</dbReference>
<dbReference type="PANTHER" id="PTHR11733">
    <property type="entry name" value="ZINC METALLOPROTEASE FAMILY M13 NEPRILYSIN-RELATED"/>
    <property type="match status" value="1"/>
</dbReference>
<dbReference type="InterPro" id="IPR000718">
    <property type="entry name" value="Peptidase_M13"/>
</dbReference>
<dbReference type="Gene3D" id="1.10.1380.10">
    <property type="entry name" value="Neutral endopeptidase , domain2"/>
    <property type="match status" value="1"/>
</dbReference>
<accession>A0A914PE69</accession>
<feature type="domain" description="Peptidase M13 N-terminal" evidence="2">
    <location>
        <begin position="7"/>
        <end position="207"/>
    </location>
</feature>
<dbReference type="Pfam" id="PF05649">
    <property type="entry name" value="Peptidase_M13_N"/>
    <property type="match status" value="1"/>
</dbReference>
<dbReference type="GO" id="GO:0016485">
    <property type="term" value="P:protein processing"/>
    <property type="evidence" value="ECO:0007669"/>
    <property type="project" value="TreeGrafter"/>
</dbReference>
<name>A0A914PE69_9BILA</name>
<comment type="similarity">
    <text evidence="1">Belongs to the peptidase M13 family.</text>
</comment>
<dbReference type="GO" id="GO:0004222">
    <property type="term" value="F:metalloendopeptidase activity"/>
    <property type="evidence" value="ECO:0007669"/>
    <property type="project" value="InterPro"/>
</dbReference>
<dbReference type="InterPro" id="IPR008753">
    <property type="entry name" value="Peptidase_M13_N"/>
</dbReference>
<evidence type="ECO:0000313" key="3">
    <source>
        <dbReference type="Proteomes" id="UP000887578"/>
    </source>
</evidence>
<organism evidence="3 4">
    <name type="scientific">Panagrolaimus davidi</name>
    <dbReference type="NCBI Taxonomy" id="227884"/>
    <lineage>
        <taxon>Eukaryota</taxon>
        <taxon>Metazoa</taxon>
        <taxon>Ecdysozoa</taxon>
        <taxon>Nematoda</taxon>
        <taxon>Chromadorea</taxon>
        <taxon>Rhabditida</taxon>
        <taxon>Tylenchina</taxon>
        <taxon>Panagrolaimomorpha</taxon>
        <taxon>Panagrolaimoidea</taxon>
        <taxon>Panagrolaimidae</taxon>
        <taxon>Panagrolaimus</taxon>
    </lineage>
</organism>
<evidence type="ECO:0000259" key="2">
    <source>
        <dbReference type="Pfam" id="PF05649"/>
    </source>
</evidence>
<keyword evidence="3" id="KW-1185">Reference proteome</keyword>
<dbReference type="InterPro" id="IPR042089">
    <property type="entry name" value="Peptidase_M13_dom_2"/>
</dbReference>
<dbReference type="SUPFAM" id="SSF55486">
    <property type="entry name" value="Metalloproteases ('zincins'), catalytic domain"/>
    <property type="match status" value="1"/>
</dbReference>
<dbReference type="AlphaFoldDB" id="A0A914PE69"/>
<dbReference type="Proteomes" id="UP000887578">
    <property type="component" value="Unplaced"/>
</dbReference>
<protein>
    <submittedName>
        <fullName evidence="4">Peptidase M13 N-terminal domain-containing protein</fullName>
    </submittedName>
</protein>
<evidence type="ECO:0000256" key="1">
    <source>
        <dbReference type="ARBA" id="ARBA00007357"/>
    </source>
</evidence>
<proteinExistence type="inferred from homology"/>
<dbReference type="Gene3D" id="3.40.390.10">
    <property type="entry name" value="Collagenase (Catalytic Domain)"/>
    <property type="match status" value="1"/>
</dbReference>
<sequence>MNSTVDPCNDFYEYACGNWIKQHPIPDDAPSVSNFENLGQDLELALKDLLEERPIPDLDGDAVIKAKQFYHLCLNESQISHTWRGVFDDVLRQFGGWPSLANSYAPVNTSIERLYGIMVAKFRVDSLFKATVQPDDKNSEKHVLLVDQPTLNLFARDFYMLPETEDERLAYRTLVRDVLVLLNASPSVAHQDSEDVLLFETQLANVRLRIKWIFKEIFMIIGFIKSVFIRFFKSLFRNHLNQFPMIKDFPDTFFMTIGFIKSLFQDLSNPIYLL</sequence>
<dbReference type="PANTHER" id="PTHR11733:SF230">
    <property type="entry name" value="NEPRILYSIN-2"/>
    <property type="match status" value="1"/>
</dbReference>
<dbReference type="WBParaSite" id="PDA_v2.g13782.t1">
    <property type="protein sequence ID" value="PDA_v2.g13782.t1"/>
    <property type="gene ID" value="PDA_v2.g13782"/>
</dbReference>
<dbReference type="PROSITE" id="PS51885">
    <property type="entry name" value="NEPRILYSIN"/>
    <property type="match status" value="1"/>
</dbReference>
<dbReference type="GO" id="GO:0005886">
    <property type="term" value="C:plasma membrane"/>
    <property type="evidence" value="ECO:0007669"/>
    <property type="project" value="TreeGrafter"/>
</dbReference>
<evidence type="ECO:0000313" key="4">
    <source>
        <dbReference type="WBParaSite" id="PDA_v2.g13782.t1"/>
    </source>
</evidence>